<dbReference type="AlphaFoldDB" id="A0A8S3U814"/>
<evidence type="ECO:0000313" key="2">
    <source>
        <dbReference type="EMBL" id="CAG2242604.1"/>
    </source>
</evidence>
<gene>
    <name evidence="2" type="ORF">MEDL_54756</name>
</gene>
<comment type="caution">
    <text evidence="2">The sequence shown here is derived from an EMBL/GenBank/DDBJ whole genome shotgun (WGS) entry which is preliminary data.</text>
</comment>
<organism evidence="2 3">
    <name type="scientific">Mytilus edulis</name>
    <name type="common">Blue mussel</name>
    <dbReference type="NCBI Taxonomy" id="6550"/>
    <lineage>
        <taxon>Eukaryota</taxon>
        <taxon>Metazoa</taxon>
        <taxon>Spiralia</taxon>
        <taxon>Lophotrochozoa</taxon>
        <taxon>Mollusca</taxon>
        <taxon>Bivalvia</taxon>
        <taxon>Autobranchia</taxon>
        <taxon>Pteriomorphia</taxon>
        <taxon>Mytilida</taxon>
        <taxon>Mytiloidea</taxon>
        <taxon>Mytilidae</taxon>
        <taxon>Mytilinae</taxon>
        <taxon>Mytilus</taxon>
    </lineage>
</organism>
<accession>A0A8S3U814</accession>
<reference evidence="2" key="1">
    <citation type="submission" date="2021-03" db="EMBL/GenBank/DDBJ databases">
        <authorList>
            <person name="Bekaert M."/>
        </authorList>
    </citation>
    <scope>NUCLEOTIDE SEQUENCE</scope>
</reference>
<dbReference type="SUPFAM" id="SSF103657">
    <property type="entry name" value="BAR/IMD domain-like"/>
    <property type="match status" value="1"/>
</dbReference>
<dbReference type="EMBL" id="CAJPWZ010002679">
    <property type="protein sequence ID" value="CAG2242604.1"/>
    <property type="molecule type" value="Genomic_DNA"/>
</dbReference>
<evidence type="ECO:0000256" key="1">
    <source>
        <dbReference type="SAM" id="Coils"/>
    </source>
</evidence>
<feature type="coiled-coil region" evidence="1">
    <location>
        <begin position="77"/>
        <end position="136"/>
    </location>
</feature>
<keyword evidence="1" id="KW-0175">Coiled coil</keyword>
<name>A0A8S3U814_MYTED</name>
<keyword evidence="3" id="KW-1185">Reference proteome</keyword>
<evidence type="ECO:0000313" key="3">
    <source>
        <dbReference type="Proteomes" id="UP000683360"/>
    </source>
</evidence>
<dbReference type="InterPro" id="IPR027267">
    <property type="entry name" value="AH/BAR_dom_sf"/>
</dbReference>
<protein>
    <submittedName>
        <fullName evidence="2">Uncharacterized protein</fullName>
    </submittedName>
</protein>
<dbReference type="Proteomes" id="UP000683360">
    <property type="component" value="Unassembled WGS sequence"/>
</dbReference>
<proteinExistence type="predicted"/>
<sequence length="160" mass="18827">MLRLLFLSTSKRYFIEYYCCEMNHISRIRFLTAFYDLPRTTSKISKLVLEHLSNAEQHVITGKKQIEGVVCEHLTRRKQLEDDIKKKDKDLVEKRCQMERKQKEFKEKEAKVDEAHRKYQAELDNYTAQLRKSENTKVGSVLANTACATVGALLQWQLEV</sequence>